<dbReference type="InterPro" id="IPR000653">
    <property type="entry name" value="DegT/StrS_aminotransferase"/>
</dbReference>
<proteinExistence type="inferred from homology"/>
<dbReference type="Gene3D" id="3.40.640.10">
    <property type="entry name" value="Type I PLP-dependent aspartate aminotransferase-like (Major domain)"/>
    <property type="match status" value="1"/>
</dbReference>
<keyword evidence="4" id="KW-1185">Reference proteome</keyword>
<dbReference type="EMBL" id="QKWH01000010">
    <property type="protein sequence ID" value="PZR52380.1"/>
    <property type="molecule type" value="Genomic_DNA"/>
</dbReference>
<evidence type="ECO:0000256" key="1">
    <source>
        <dbReference type="ARBA" id="ARBA00001933"/>
    </source>
</evidence>
<evidence type="ECO:0000313" key="3">
    <source>
        <dbReference type="EMBL" id="PZR52380.1"/>
    </source>
</evidence>
<keyword evidence="2" id="KW-0663">Pyridoxal phosphate</keyword>
<dbReference type="Proteomes" id="UP000248783">
    <property type="component" value="Unassembled WGS sequence"/>
</dbReference>
<dbReference type="InterPro" id="IPR015424">
    <property type="entry name" value="PyrdxlP-dep_Trfase"/>
</dbReference>
<dbReference type="GO" id="GO:0008483">
    <property type="term" value="F:transaminase activity"/>
    <property type="evidence" value="ECO:0007669"/>
    <property type="project" value="UniProtKB-KW"/>
</dbReference>
<dbReference type="AlphaFoldDB" id="A0A2W5WMF2"/>
<evidence type="ECO:0000313" key="4">
    <source>
        <dbReference type="Proteomes" id="UP000248783"/>
    </source>
</evidence>
<evidence type="ECO:0000256" key="2">
    <source>
        <dbReference type="RuleBase" id="RU004508"/>
    </source>
</evidence>
<protein>
    <submittedName>
        <fullName evidence="3">DegT/DnrJ/EryC1/StrS family aminotransferase</fullName>
    </submittedName>
</protein>
<dbReference type="Pfam" id="PF01041">
    <property type="entry name" value="DegT_DnrJ_EryC1"/>
    <property type="match status" value="1"/>
</dbReference>
<dbReference type="GO" id="GO:0000271">
    <property type="term" value="P:polysaccharide biosynthetic process"/>
    <property type="evidence" value="ECO:0007669"/>
    <property type="project" value="TreeGrafter"/>
</dbReference>
<dbReference type="GO" id="GO:0030170">
    <property type="term" value="F:pyridoxal phosphate binding"/>
    <property type="evidence" value="ECO:0007669"/>
    <property type="project" value="TreeGrafter"/>
</dbReference>
<comment type="cofactor">
    <cofactor evidence="1">
        <name>pyridoxal 5'-phosphate</name>
        <dbReference type="ChEBI" id="CHEBI:597326"/>
    </cofactor>
</comment>
<comment type="similarity">
    <text evidence="2">Belongs to the DegT/DnrJ/EryC1 family.</text>
</comment>
<keyword evidence="3" id="KW-0032">Aminotransferase</keyword>
<accession>A0A2W5WMF2</accession>
<dbReference type="InterPro" id="IPR015421">
    <property type="entry name" value="PyrdxlP-dep_Trfase_major"/>
</dbReference>
<gene>
    <name evidence="3" type="ORF">DNL40_11935</name>
</gene>
<sequence>MPGPTHGGTLNDLDTVREAWGAWPIVPPNADRYVIQALHSRRWAISSIVTQDAPELFEQRFAREFAAYLEVPTVVPTDHGSSALVMALTALGLPSGSHVVVPALTWVATATAVFRAGYVPVVCDVDSRTGTMTAEALRAALTPRTRAVIVVHWACTMADMDALLAVAAEAGLPVVEDAAQAHGALWRDRAAGALGDLGCFSLQQAKVLSVGEGGAVVSRHASWRTRLEELRADSRSWRPAGEVRVGDMALAETAGIMGSNFGMNDLAAALACAQLELLDAQHDIRNGNYLRLVEECERIPGVSVPVPPEQQTRLSLYEIPIRFADAAPGEAARLAGRLRETTGLRSYLPRHPLVGSSLLNVGSVPAIADKAAEFDELHRDRNYPAAEAIAASSVVLHHSAFLATDEEMDTLVSALAALAGERRR</sequence>
<keyword evidence="3" id="KW-0808">Transferase</keyword>
<dbReference type="SUPFAM" id="SSF53383">
    <property type="entry name" value="PLP-dependent transferases"/>
    <property type="match status" value="1"/>
</dbReference>
<dbReference type="PANTHER" id="PTHR30244:SF34">
    <property type="entry name" value="DTDP-4-AMINO-4,6-DIDEOXYGALACTOSE TRANSAMINASE"/>
    <property type="match status" value="1"/>
</dbReference>
<comment type="caution">
    <text evidence="3">The sequence shown here is derived from an EMBL/GenBank/DDBJ whole genome shotgun (WGS) entry which is preliminary data.</text>
</comment>
<dbReference type="Gene3D" id="3.90.1150.10">
    <property type="entry name" value="Aspartate Aminotransferase, domain 1"/>
    <property type="match status" value="1"/>
</dbReference>
<dbReference type="PANTHER" id="PTHR30244">
    <property type="entry name" value="TRANSAMINASE"/>
    <property type="match status" value="1"/>
</dbReference>
<name>A0A2W5WMF2_9MICO</name>
<organism evidence="3 4">
    <name type="scientific">Xylanimonas oleitrophica</name>
    <dbReference type="NCBI Taxonomy" id="2607479"/>
    <lineage>
        <taxon>Bacteria</taxon>
        <taxon>Bacillati</taxon>
        <taxon>Actinomycetota</taxon>
        <taxon>Actinomycetes</taxon>
        <taxon>Micrococcales</taxon>
        <taxon>Promicromonosporaceae</taxon>
        <taxon>Xylanimonas</taxon>
    </lineage>
</organism>
<reference evidence="3 4" key="1">
    <citation type="submission" date="2018-06" db="EMBL/GenBank/DDBJ databases">
        <title>Whole genome sequencing of a novel hydrocarbon degrading bacterial strain, PW21 isolated from oil contaminated produced water sample.</title>
        <authorList>
            <person name="Nagkirti P."/>
            <person name="Shaikh A."/>
            <person name="Gowdaman V."/>
            <person name="Engineer A.E."/>
            <person name="Dagar S."/>
            <person name="Dhakephalkar P.K."/>
        </authorList>
    </citation>
    <scope>NUCLEOTIDE SEQUENCE [LARGE SCALE GENOMIC DNA]</scope>
    <source>
        <strain evidence="3 4">PW21</strain>
    </source>
</reference>
<dbReference type="InterPro" id="IPR015422">
    <property type="entry name" value="PyrdxlP-dep_Trfase_small"/>
</dbReference>